<dbReference type="OrthoDB" id="4160565at2759"/>
<organism evidence="1 2">
    <name type="scientific">Exophiala sideris</name>
    <dbReference type="NCBI Taxonomy" id="1016849"/>
    <lineage>
        <taxon>Eukaryota</taxon>
        <taxon>Fungi</taxon>
        <taxon>Dikarya</taxon>
        <taxon>Ascomycota</taxon>
        <taxon>Pezizomycotina</taxon>
        <taxon>Eurotiomycetes</taxon>
        <taxon>Chaetothyriomycetidae</taxon>
        <taxon>Chaetothyriales</taxon>
        <taxon>Herpotrichiellaceae</taxon>
        <taxon>Exophiala</taxon>
    </lineage>
</organism>
<accession>A0A0D1VX60</accession>
<gene>
    <name evidence="1" type="ORF">PV11_08347</name>
</gene>
<proteinExistence type="predicted"/>
<evidence type="ECO:0000313" key="1">
    <source>
        <dbReference type="EMBL" id="KIV80880.1"/>
    </source>
</evidence>
<dbReference type="Proteomes" id="UP000053599">
    <property type="component" value="Unassembled WGS sequence"/>
</dbReference>
<dbReference type="EMBL" id="KN846953">
    <property type="protein sequence ID" value="KIV80880.1"/>
    <property type="molecule type" value="Genomic_DNA"/>
</dbReference>
<name>A0A0D1VX60_9EURO</name>
<dbReference type="AlphaFoldDB" id="A0A0D1VX60"/>
<dbReference type="HOGENOM" id="CLU_2196996_0_0_1"/>
<protein>
    <submittedName>
        <fullName evidence="1">Uncharacterized protein</fullName>
    </submittedName>
</protein>
<evidence type="ECO:0000313" key="2">
    <source>
        <dbReference type="Proteomes" id="UP000053599"/>
    </source>
</evidence>
<sequence length="108" mass="12245">MFPVMQKNWQAVMDDCPFFSYSAVLSNPVLILHAMNCFLSCLPTSDVKTSIFETWITAHFDVHADDKLCRAFTVIVVALQLAIYYPKLDNAQNNADKHAHLPRASSKR</sequence>
<reference evidence="1 2" key="1">
    <citation type="submission" date="2015-01" db="EMBL/GenBank/DDBJ databases">
        <title>The Genome Sequence of Exophiala sideris CBS121828.</title>
        <authorList>
            <consortium name="The Broad Institute Genomics Platform"/>
            <person name="Cuomo C."/>
            <person name="de Hoog S."/>
            <person name="Gorbushina A."/>
            <person name="Stielow B."/>
            <person name="Teixiera M."/>
            <person name="Abouelleil A."/>
            <person name="Chapman S.B."/>
            <person name="Priest M."/>
            <person name="Young S.K."/>
            <person name="Wortman J."/>
            <person name="Nusbaum C."/>
            <person name="Birren B."/>
        </authorList>
    </citation>
    <scope>NUCLEOTIDE SEQUENCE [LARGE SCALE GENOMIC DNA]</scope>
    <source>
        <strain evidence="1 2">CBS 121828</strain>
    </source>
</reference>